<dbReference type="SUPFAM" id="SSF50729">
    <property type="entry name" value="PH domain-like"/>
    <property type="match status" value="1"/>
</dbReference>
<dbReference type="OrthoDB" id="28413at2759"/>
<dbReference type="Pfam" id="PF11841">
    <property type="entry name" value="ELMO_ARM"/>
    <property type="match status" value="1"/>
</dbReference>
<dbReference type="GO" id="GO:0005886">
    <property type="term" value="C:plasma membrane"/>
    <property type="evidence" value="ECO:0007669"/>
    <property type="project" value="TreeGrafter"/>
</dbReference>
<comment type="function">
    <text evidence="4">Involved in cytoskeletal rearrangements required for phagocytosis of apoptotic cells and cell motility. Acts in association with DOCK1 and CRK. Was initially proposed to be required in complex with DOCK1 to activate Rac Rho small GTPases. May enhance the guanine nucleotide exchange factor (GEF) activity of DOCK1.</text>
</comment>
<dbReference type="Gene3D" id="1.25.10.10">
    <property type="entry name" value="Leucine-rich Repeat Variant"/>
    <property type="match status" value="1"/>
</dbReference>
<dbReference type="PANTHER" id="PTHR12771">
    <property type="entry name" value="ENGULFMENT AND CELL MOTILITY"/>
    <property type="match status" value="1"/>
</dbReference>
<evidence type="ECO:0000256" key="1">
    <source>
        <dbReference type="ARBA" id="ARBA00022703"/>
    </source>
</evidence>
<dbReference type="GO" id="GO:0048870">
    <property type="term" value="P:cell motility"/>
    <property type="evidence" value="ECO:0007669"/>
    <property type="project" value="TreeGrafter"/>
</dbReference>
<evidence type="ECO:0000313" key="8">
    <source>
        <dbReference type="Proteomes" id="UP000703269"/>
    </source>
</evidence>
<dbReference type="InterPro" id="IPR024574">
    <property type="entry name" value="ELMO_ARM"/>
</dbReference>
<dbReference type="InterPro" id="IPR050868">
    <property type="entry name" value="ELMO_domain-containing"/>
</dbReference>
<keyword evidence="2" id="KW-0581">Phagocytosis</keyword>
<dbReference type="PROSITE" id="PS51335">
    <property type="entry name" value="ELMO"/>
    <property type="match status" value="1"/>
</dbReference>
<accession>A0A9P3GBN5</accession>
<reference evidence="7 8" key="1">
    <citation type="submission" date="2021-08" db="EMBL/GenBank/DDBJ databases">
        <title>Draft Genome Sequence of Phanerochaete sordida strain YK-624.</title>
        <authorList>
            <person name="Mori T."/>
            <person name="Dohra H."/>
            <person name="Suzuki T."/>
            <person name="Kawagishi H."/>
            <person name="Hirai H."/>
        </authorList>
    </citation>
    <scope>NUCLEOTIDE SEQUENCE [LARGE SCALE GENOMIC DNA]</scope>
    <source>
        <strain evidence="7 8">YK-624</strain>
    </source>
</reference>
<feature type="compositionally biased region" description="Low complexity" evidence="5">
    <location>
        <begin position="1"/>
        <end position="39"/>
    </location>
</feature>
<evidence type="ECO:0000256" key="2">
    <source>
        <dbReference type="ARBA" id="ARBA00022907"/>
    </source>
</evidence>
<evidence type="ECO:0000313" key="7">
    <source>
        <dbReference type="EMBL" id="GJE90930.1"/>
    </source>
</evidence>
<feature type="region of interest" description="Disordered" evidence="5">
    <location>
        <begin position="1"/>
        <end position="49"/>
    </location>
</feature>
<dbReference type="InterPro" id="IPR011993">
    <property type="entry name" value="PH-like_dom_sf"/>
</dbReference>
<comment type="caution">
    <text evidence="7">The sequence shown here is derived from an EMBL/GenBank/DDBJ whole genome shotgun (WGS) entry which is preliminary data.</text>
</comment>
<dbReference type="InterPro" id="IPR001849">
    <property type="entry name" value="PH_domain"/>
</dbReference>
<dbReference type="InterPro" id="IPR016024">
    <property type="entry name" value="ARM-type_fold"/>
</dbReference>
<feature type="domain" description="ELMO" evidence="6">
    <location>
        <begin position="369"/>
        <end position="525"/>
    </location>
</feature>
<name>A0A9P3GBN5_9APHY</name>
<dbReference type="InterPro" id="IPR011989">
    <property type="entry name" value="ARM-like"/>
</dbReference>
<evidence type="ECO:0000256" key="3">
    <source>
        <dbReference type="ARBA" id="ARBA00023036"/>
    </source>
</evidence>
<evidence type="ECO:0000259" key="6">
    <source>
        <dbReference type="PROSITE" id="PS51335"/>
    </source>
</evidence>
<dbReference type="AlphaFoldDB" id="A0A9P3GBN5"/>
<protein>
    <submittedName>
        <fullName evidence="7">ELMO/CED-12 family-domain-containing protein</fullName>
    </submittedName>
</protein>
<dbReference type="EMBL" id="BPQB01000019">
    <property type="protein sequence ID" value="GJE90930.1"/>
    <property type="molecule type" value="Genomic_DNA"/>
</dbReference>
<organism evidence="7 8">
    <name type="scientific">Phanerochaete sordida</name>
    <dbReference type="NCBI Taxonomy" id="48140"/>
    <lineage>
        <taxon>Eukaryota</taxon>
        <taxon>Fungi</taxon>
        <taxon>Dikarya</taxon>
        <taxon>Basidiomycota</taxon>
        <taxon>Agaricomycotina</taxon>
        <taxon>Agaricomycetes</taxon>
        <taxon>Polyporales</taxon>
        <taxon>Phanerochaetaceae</taxon>
        <taxon>Phanerochaete</taxon>
    </lineage>
</organism>
<dbReference type="GO" id="GO:0006915">
    <property type="term" value="P:apoptotic process"/>
    <property type="evidence" value="ECO:0007669"/>
    <property type="project" value="UniProtKB-KW"/>
</dbReference>
<sequence length="786" mass="88656">MSSTHLSPTLAPPSSSSLSHTARTPSQSQSPNPASSSPSTKPRLVPTNSVTLQDGSTVRVRIEATLAVEDVVRQLCISVKIKEPPNWYALRDENEELVTNENLKKKIKQKVNLKLVNSPAREAEDIVNKLRARDNRLGITLTSLRKIIREEQFAEEFLNRDGLHELITIINTSQGNTLAYALTAMQNLMELDHGWSELSDAFILRVVQILSSPSSLINVCRPATAILKKLVEADPMVAPGPQMASSSTAPPTQPPGSVYRFGFEVVYEQMRKEQKLLETVVNRLGSADTTMALYSMMLINSLLAHAGDARWEEFVGEMERLNVRKAVIRLMSSHTIEDLTSCILDFQANMVRVTYRKKITLVEPEHEHGHFKALNYVWANSRVREDPDPEGGTFKWRRLGFDSEDLTQEFNAVGVLGLDCLKHFVEQDPDFFAKVIQEQLSRPPERRCPVAKASNEVVDLLSEHWAIFGPGYSTSTTFQPFFLNFYKVHHLATNFFLRMWNESAATSGDFPRVAALVRSQVKVALRTENVRAWHEVEADFNEREYQAVRDRQMRELELEDDVMGKVPIRNMRAKLYKESFEFVRQQRVHCLMQGAWFMNAMSLAPNASRETIRKPSRRWRFMRLDPNMKYIHFVDEQVKFDVRNGIEDLPDRIDVSLINEVATGTCAPFPQARGADIDFPVGYQTAASPLSFSLITTSGSSLADLIAPDQSRWADWVDGLGMLRRGGGHVTSDETTMFVQALTEIGLKIRLLNLSGDKAEIPSGIHASHPPANSDFFFSELYDTQG</sequence>
<gene>
    <name evidence="7" type="ORF">PsYK624_070770</name>
</gene>
<dbReference type="GO" id="GO:0017124">
    <property type="term" value="F:SH3 domain binding"/>
    <property type="evidence" value="ECO:0007669"/>
    <property type="project" value="UniProtKB-KW"/>
</dbReference>
<evidence type="ECO:0000256" key="5">
    <source>
        <dbReference type="SAM" id="MobiDB-lite"/>
    </source>
</evidence>
<dbReference type="Pfam" id="PF04727">
    <property type="entry name" value="ELMO_CED12"/>
    <property type="match status" value="1"/>
</dbReference>
<dbReference type="Gene3D" id="2.30.29.30">
    <property type="entry name" value="Pleckstrin-homology domain (PH domain)/Phosphotyrosine-binding domain (PTB)"/>
    <property type="match status" value="1"/>
</dbReference>
<dbReference type="InterPro" id="IPR006816">
    <property type="entry name" value="ELMO_dom"/>
</dbReference>
<dbReference type="Proteomes" id="UP000703269">
    <property type="component" value="Unassembled WGS sequence"/>
</dbReference>
<dbReference type="Pfam" id="PF16457">
    <property type="entry name" value="PH_12"/>
    <property type="match status" value="1"/>
</dbReference>
<dbReference type="GO" id="GO:0007015">
    <property type="term" value="P:actin filament organization"/>
    <property type="evidence" value="ECO:0007669"/>
    <property type="project" value="TreeGrafter"/>
</dbReference>
<proteinExistence type="predicted"/>
<dbReference type="SUPFAM" id="SSF48371">
    <property type="entry name" value="ARM repeat"/>
    <property type="match status" value="1"/>
</dbReference>
<keyword evidence="1" id="KW-0053">Apoptosis</keyword>
<evidence type="ECO:0000256" key="4">
    <source>
        <dbReference type="ARBA" id="ARBA00024863"/>
    </source>
</evidence>
<keyword evidence="8" id="KW-1185">Reference proteome</keyword>
<dbReference type="PANTHER" id="PTHR12771:SF56">
    <property type="entry name" value="CED-12"/>
    <property type="match status" value="1"/>
</dbReference>
<keyword evidence="3" id="KW-0729">SH3-binding</keyword>